<dbReference type="OrthoDB" id="1096383at2"/>
<reference evidence="2 3" key="1">
    <citation type="submission" date="2019-02" db="EMBL/GenBank/DDBJ databases">
        <title>Draft Genome Sequence of the Prevotella sp. BCRC 81118, Isolated from Human Feces.</title>
        <authorList>
            <person name="Huang C.-H."/>
        </authorList>
    </citation>
    <scope>NUCLEOTIDE SEQUENCE [LARGE SCALE GENOMIC DNA]</scope>
    <source>
        <strain evidence="2 3">BCRC 81118</strain>
    </source>
</reference>
<sequence length="238" mass="26953">MKKFLFIVIAFAALFSMAACNDSETYADQRNRERDSINAFLRNEKITVINEKQFKERWEAKKTNPAIVLTDTSAEKNEYVLFESNGIYMQVVEQGCGDYIQQGKSEEVLVRFDEYNVNTRANISDESLCLSNNLPAYSYYIDKLKVTNTSGTFTGMLVEPKKSVFGLAYNYSSYTGSYSSTIPSGWLIPFSWVKIGRGNAEGEKIAHVRLLIPHTYGSTQASANVNAYFYDMTLQKGR</sequence>
<dbReference type="GeneID" id="302995237"/>
<dbReference type="RefSeq" id="WP_134843396.1">
    <property type="nucleotide sequence ID" value="NZ_DAWDDY010000042.1"/>
</dbReference>
<keyword evidence="1" id="KW-0732">Signal</keyword>
<dbReference type="Pfam" id="PF16109">
    <property type="entry name" value="DUF4827"/>
    <property type="match status" value="1"/>
</dbReference>
<evidence type="ECO:0000313" key="2">
    <source>
        <dbReference type="EMBL" id="TFH81176.1"/>
    </source>
</evidence>
<dbReference type="Gene3D" id="3.10.50.40">
    <property type="match status" value="1"/>
</dbReference>
<organism evidence="2 3">
    <name type="scientific">Segatella hominis</name>
    <dbReference type="NCBI Taxonomy" id="2518605"/>
    <lineage>
        <taxon>Bacteria</taxon>
        <taxon>Pseudomonadati</taxon>
        <taxon>Bacteroidota</taxon>
        <taxon>Bacteroidia</taxon>
        <taxon>Bacteroidales</taxon>
        <taxon>Prevotellaceae</taxon>
        <taxon>Segatella</taxon>
    </lineage>
</organism>
<dbReference type="InterPro" id="IPR046357">
    <property type="entry name" value="PPIase_dom_sf"/>
</dbReference>
<evidence type="ECO:0000313" key="3">
    <source>
        <dbReference type="Proteomes" id="UP000297872"/>
    </source>
</evidence>
<evidence type="ECO:0000256" key="1">
    <source>
        <dbReference type="SAM" id="SignalP"/>
    </source>
</evidence>
<protein>
    <submittedName>
        <fullName evidence="2">DUF4827 domain-containing protein</fullName>
    </submittedName>
</protein>
<name>A0A4Y8VLC0_9BACT</name>
<dbReference type="EMBL" id="SGVY01000017">
    <property type="protein sequence ID" value="TFH81176.1"/>
    <property type="molecule type" value="Genomic_DNA"/>
</dbReference>
<feature type="chain" id="PRO_5021394818" evidence="1">
    <location>
        <begin position="19"/>
        <end position="238"/>
    </location>
</feature>
<proteinExistence type="predicted"/>
<accession>A0A4Y8VLC0</accession>
<feature type="signal peptide" evidence="1">
    <location>
        <begin position="1"/>
        <end position="18"/>
    </location>
</feature>
<dbReference type="AlphaFoldDB" id="A0A4Y8VLC0"/>
<dbReference type="InterPro" id="IPR032252">
    <property type="entry name" value="DUF4827"/>
</dbReference>
<dbReference type="Proteomes" id="UP000297872">
    <property type="component" value="Unassembled WGS sequence"/>
</dbReference>
<dbReference type="GO" id="GO:0003755">
    <property type="term" value="F:peptidyl-prolyl cis-trans isomerase activity"/>
    <property type="evidence" value="ECO:0007669"/>
    <property type="project" value="InterPro"/>
</dbReference>
<keyword evidence="3" id="KW-1185">Reference proteome</keyword>
<gene>
    <name evidence="2" type="ORF">EXN75_08025</name>
</gene>
<dbReference type="PROSITE" id="PS51257">
    <property type="entry name" value="PROKAR_LIPOPROTEIN"/>
    <property type="match status" value="1"/>
</dbReference>
<comment type="caution">
    <text evidence="2">The sequence shown here is derived from an EMBL/GenBank/DDBJ whole genome shotgun (WGS) entry which is preliminary data.</text>
</comment>